<keyword evidence="4 9" id="KW-0055">Arginine biosynthesis</keyword>
<dbReference type="GO" id="GO:0004055">
    <property type="term" value="F:argininosuccinate synthase activity"/>
    <property type="evidence" value="ECO:0007669"/>
    <property type="project" value="UniProtKB-UniRule"/>
</dbReference>
<name>A0A0B5DP12_9RHOB</name>
<feature type="domain" description="Arginosuccinate synthase-like N-terminal" evidence="10">
    <location>
        <begin position="6"/>
        <end position="169"/>
    </location>
</feature>
<keyword evidence="13" id="KW-1185">Reference proteome</keyword>
<feature type="binding site" evidence="9">
    <location>
        <position position="190"/>
    </location>
    <ligand>
        <name>L-citrulline</name>
        <dbReference type="ChEBI" id="CHEBI:57743"/>
    </ligand>
</feature>
<feature type="binding site" evidence="9">
    <location>
        <position position="127"/>
    </location>
    <ligand>
        <name>L-aspartate</name>
        <dbReference type="ChEBI" id="CHEBI:29991"/>
    </ligand>
</feature>
<feature type="binding site" evidence="9">
    <location>
        <position position="37"/>
    </location>
    <ligand>
        <name>ATP</name>
        <dbReference type="ChEBI" id="CHEBI:30616"/>
    </ligand>
</feature>
<feature type="binding site" evidence="9">
    <location>
        <position position="266"/>
    </location>
    <ligand>
        <name>L-citrulline</name>
        <dbReference type="ChEBI" id="CHEBI:57743"/>
    </ligand>
</feature>
<keyword evidence="9" id="KW-0963">Cytoplasm</keyword>
<sequence length="407" mass="45375">MSAPKKVVLAYSGGLDTSIILKWLQTEYGCEVVTFTADLGQGEELEPARQKAELLGIRPENIYIEDVREEFVRDFVFPMFRANAVYEGLYLLGTSIARPLISKRLVEIAEETGADAVAHGATGKGNDQVRFELSAYALNPNIKVIAPWREWDLTSRTKLLDFAEKNQIPIARDKRGEAPFSVDANLLHTSSEGKVLENPADMAPDYVYQRTVNPEEAPDAPEFIEVTFEKGDAVALNGKALTPANLLTSLNEYGRKHGIGRLDFVENRFVGMKSRGIYETPGGTILLEAHRGIEQITLDSGAGHLKDSLMPRYAELIYNGFWFSPEREMLQAAIDKSQEHVSGTVRLKLYKGSVFTVGRWSEASLYSEKHVTFEEDAGAYDQKDAAGFIQLNALRLKLLAARNRRLK</sequence>
<evidence type="ECO:0000313" key="12">
    <source>
        <dbReference type="EMBL" id="AJE44949.1"/>
    </source>
</evidence>
<feature type="binding site" evidence="9">
    <location>
        <position position="90"/>
    </location>
    <ligand>
        <name>L-citrulline</name>
        <dbReference type="ChEBI" id="CHEBI:57743"/>
    </ligand>
</feature>
<organism evidence="12 13">
    <name type="scientific">Celeribacter indicus</name>
    <dbReference type="NCBI Taxonomy" id="1208324"/>
    <lineage>
        <taxon>Bacteria</taxon>
        <taxon>Pseudomonadati</taxon>
        <taxon>Pseudomonadota</taxon>
        <taxon>Alphaproteobacteria</taxon>
        <taxon>Rhodobacterales</taxon>
        <taxon>Roseobacteraceae</taxon>
        <taxon>Celeribacter</taxon>
    </lineage>
</organism>
<feature type="binding site" evidence="9">
    <location>
        <position position="126"/>
    </location>
    <ligand>
        <name>L-citrulline</name>
        <dbReference type="ChEBI" id="CHEBI:57743"/>
    </ligand>
</feature>
<feature type="binding site" evidence="9">
    <location>
        <position position="122"/>
    </location>
    <ligand>
        <name>L-aspartate</name>
        <dbReference type="ChEBI" id="CHEBI:29991"/>
    </ligand>
</feature>
<evidence type="ECO:0000256" key="3">
    <source>
        <dbReference type="ARBA" id="ARBA00012286"/>
    </source>
</evidence>
<evidence type="ECO:0000256" key="2">
    <source>
        <dbReference type="ARBA" id="ARBA00011881"/>
    </source>
</evidence>
<dbReference type="FunFam" id="3.90.1260.10:FF:000007">
    <property type="entry name" value="Argininosuccinate synthase"/>
    <property type="match status" value="1"/>
</dbReference>
<accession>A0A0B5DP12</accession>
<evidence type="ECO:0000256" key="8">
    <source>
        <dbReference type="ARBA" id="ARBA00022840"/>
    </source>
</evidence>
<evidence type="ECO:0000256" key="7">
    <source>
        <dbReference type="ARBA" id="ARBA00022741"/>
    </source>
</evidence>
<feature type="binding site" evidence="9">
    <location>
        <begin position="10"/>
        <end position="18"/>
    </location>
    <ligand>
        <name>ATP</name>
        <dbReference type="ChEBI" id="CHEBI:30616"/>
    </ligand>
</feature>
<dbReference type="AlphaFoldDB" id="A0A0B5DP12"/>
<dbReference type="GO" id="GO:0005524">
    <property type="term" value="F:ATP binding"/>
    <property type="evidence" value="ECO:0007669"/>
    <property type="project" value="UniProtKB-UniRule"/>
</dbReference>
<dbReference type="OrthoDB" id="9801641at2"/>
<evidence type="ECO:0000256" key="4">
    <source>
        <dbReference type="ARBA" id="ARBA00022571"/>
    </source>
</evidence>
<dbReference type="PANTHER" id="PTHR11587:SF2">
    <property type="entry name" value="ARGININOSUCCINATE SYNTHASE"/>
    <property type="match status" value="1"/>
</dbReference>
<dbReference type="GO" id="GO:0005737">
    <property type="term" value="C:cytoplasm"/>
    <property type="evidence" value="ECO:0007669"/>
    <property type="project" value="UniProtKB-SubCell"/>
</dbReference>
<dbReference type="EMBL" id="CP004393">
    <property type="protein sequence ID" value="AJE44949.1"/>
    <property type="molecule type" value="Genomic_DNA"/>
</dbReference>
<dbReference type="FunFam" id="3.40.50.620:FF:000019">
    <property type="entry name" value="Argininosuccinate synthase"/>
    <property type="match status" value="1"/>
</dbReference>
<feature type="binding site" evidence="9">
    <location>
        <position position="95"/>
    </location>
    <ligand>
        <name>L-citrulline</name>
        <dbReference type="ChEBI" id="CHEBI:57743"/>
    </ligand>
</feature>
<feature type="binding site" evidence="9">
    <location>
        <position position="120"/>
    </location>
    <ligand>
        <name>ATP</name>
        <dbReference type="ChEBI" id="CHEBI:30616"/>
    </ligand>
</feature>
<dbReference type="SUPFAM" id="SSF69864">
    <property type="entry name" value="Argininosuccinate synthetase, C-terminal domain"/>
    <property type="match status" value="1"/>
</dbReference>
<evidence type="ECO:0000259" key="11">
    <source>
        <dbReference type="Pfam" id="PF20979"/>
    </source>
</evidence>
<dbReference type="CDD" id="cd01999">
    <property type="entry name" value="ASS"/>
    <property type="match status" value="1"/>
</dbReference>
<feature type="binding site" evidence="9">
    <location>
        <position position="126"/>
    </location>
    <ligand>
        <name>L-aspartate</name>
        <dbReference type="ChEBI" id="CHEBI:29991"/>
    </ligand>
</feature>
<feature type="binding site" evidence="9">
    <location>
        <position position="130"/>
    </location>
    <ligand>
        <name>L-citrulline</name>
        <dbReference type="ChEBI" id="CHEBI:57743"/>
    </ligand>
</feature>
<comment type="subunit">
    <text evidence="2 9">Homotetramer.</text>
</comment>
<evidence type="ECO:0000256" key="9">
    <source>
        <dbReference type="HAMAP-Rule" id="MF_00005"/>
    </source>
</evidence>
<keyword evidence="5 9" id="KW-0436">Ligase</keyword>
<dbReference type="PROSITE" id="PS00564">
    <property type="entry name" value="ARGININOSUCCIN_SYN_1"/>
    <property type="match status" value="1"/>
</dbReference>
<dbReference type="InterPro" id="IPR018223">
    <property type="entry name" value="Arginosuc_synth_CS"/>
</dbReference>
<protein>
    <recommendedName>
        <fullName evidence="3 9">Argininosuccinate synthase</fullName>
        <ecNumber evidence="3 9">6.3.4.5</ecNumber>
    </recommendedName>
    <alternativeName>
        <fullName evidence="9">Citrulline--aspartate ligase</fullName>
    </alternativeName>
</protein>
<dbReference type="InterPro" id="IPR023434">
    <property type="entry name" value="Arginosuc_synth_type_1_subfam"/>
</dbReference>
<dbReference type="NCBIfam" id="NF001770">
    <property type="entry name" value="PRK00509.1"/>
    <property type="match status" value="1"/>
</dbReference>
<dbReference type="PROSITE" id="PS00565">
    <property type="entry name" value="ARGININOSUCCIN_SYN_2"/>
    <property type="match status" value="1"/>
</dbReference>
<dbReference type="HAMAP" id="MF_00005">
    <property type="entry name" value="Arg_succ_synth_type1"/>
    <property type="match status" value="1"/>
</dbReference>
<dbReference type="NCBIfam" id="TIGR00032">
    <property type="entry name" value="argG"/>
    <property type="match status" value="1"/>
</dbReference>
<feature type="binding site" evidence="9">
    <location>
        <position position="181"/>
    </location>
    <ligand>
        <name>L-citrulline</name>
        <dbReference type="ChEBI" id="CHEBI:57743"/>
    </ligand>
</feature>
<gene>
    <name evidence="9" type="primary">argG</name>
    <name evidence="12" type="ORF">P73_0234</name>
</gene>
<dbReference type="Gene3D" id="1.20.5.470">
    <property type="entry name" value="Single helix bin"/>
    <property type="match status" value="1"/>
</dbReference>
<dbReference type="InterPro" id="IPR048267">
    <property type="entry name" value="Arginosuc_syn_N"/>
</dbReference>
<dbReference type="SUPFAM" id="SSF52402">
    <property type="entry name" value="Adenine nucleotide alpha hydrolases-like"/>
    <property type="match status" value="1"/>
</dbReference>
<keyword evidence="6 9" id="KW-0028">Amino-acid biosynthesis</keyword>
<keyword evidence="7 9" id="KW-0547">Nucleotide-binding</keyword>
<keyword evidence="8 9" id="KW-0067">ATP-binding</keyword>
<dbReference type="UniPathway" id="UPA00068">
    <property type="reaction ID" value="UER00113"/>
</dbReference>
<dbReference type="Pfam" id="PF00764">
    <property type="entry name" value="Arginosuc_synth"/>
    <property type="match status" value="1"/>
</dbReference>
<dbReference type="Gene3D" id="3.40.50.620">
    <property type="entry name" value="HUPs"/>
    <property type="match status" value="1"/>
</dbReference>
<comment type="catalytic activity">
    <reaction evidence="9">
        <text>L-citrulline + L-aspartate + ATP = 2-(N(omega)-L-arginino)succinate + AMP + diphosphate + H(+)</text>
        <dbReference type="Rhea" id="RHEA:10932"/>
        <dbReference type="ChEBI" id="CHEBI:15378"/>
        <dbReference type="ChEBI" id="CHEBI:29991"/>
        <dbReference type="ChEBI" id="CHEBI:30616"/>
        <dbReference type="ChEBI" id="CHEBI:33019"/>
        <dbReference type="ChEBI" id="CHEBI:57472"/>
        <dbReference type="ChEBI" id="CHEBI:57743"/>
        <dbReference type="ChEBI" id="CHEBI:456215"/>
        <dbReference type="EC" id="6.3.4.5"/>
    </reaction>
</comment>
<dbReference type="KEGG" id="cid:P73_0234"/>
<evidence type="ECO:0000256" key="1">
    <source>
        <dbReference type="ARBA" id="ARBA00004967"/>
    </source>
</evidence>
<dbReference type="EC" id="6.3.4.5" evidence="3 9"/>
<dbReference type="GO" id="GO:0006526">
    <property type="term" value="P:L-arginine biosynthetic process"/>
    <property type="evidence" value="ECO:0007669"/>
    <property type="project" value="UniProtKB-UniRule"/>
</dbReference>
<dbReference type="PANTHER" id="PTHR11587">
    <property type="entry name" value="ARGININOSUCCINATE SYNTHASE"/>
    <property type="match status" value="1"/>
</dbReference>
<dbReference type="HOGENOM" id="CLU_032784_4_2_5"/>
<dbReference type="RefSeq" id="WP_043868104.1">
    <property type="nucleotide sequence ID" value="NZ_CP004393.1"/>
</dbReference>
<dbReference type="GO" id="GO:0000053">
    <property type="term" value="P:argininosuccinate metabolic process"/>
    <property type="evidence" value="ECO:0007669"/>
    <property type="project" value="TreeGrafter"/>
</dbReference>
<dbReference type="STRING" id="1208324.P73_0234"/>
<reference evidence="12 13" key="1">
    <citation type="journal article" date="2014" name="Int. J. Syst. Evol. Microbiol.">
        <title>Celeribacter indicus sp. nov., a polycyclic aromatic hydrocarbon-degrading bacterium from deep-sea sediment and reclassification of Huaishuia halophila as Celeribacter halophilus comb. nov.</title>
        <authorList>
            <person name="Lai Q."/>
            <person name="Cao J."/>
            <person name="Yuan J."/>
            <person name="Li F."/>
            <person name="Shao Z."/>
        </authorList>
    </citation>
    <scope>NUCLEOTIDE SEQUENCE [LARGE SCALE GENOMIC DNA]</scope>
    <source>
        <strain evidence="12">P73</strain>
    </source>
</reference>
<proteinExistence type="inferred from homology"/>
<evidence type="ECO:0000256" key="6">
    <source>
        <dbReference type="ARBA" id="ARBA00022605"/>
    </source>
</evidence>
<feature type="domain" description="Arginosuccinate synthase C-terminal" evidence="11">
    <location>
        <begin position="180"/>
        <end position="398"/>
    </location>
</feature>
<dbReference type="InterPro" id="IPR001518">
    <property type="entry name" value="Arginosuc_synth"/>
</dbReference>
<feature type="binding site" evidence="9">
    <location>
        <position position="278"/>
    </location>
    <ligand>
        <name>L-citrulline</name>
        <dbReference type="ChEBI" id="CHEBI:57743"/>
    </ligand>
</feature>
<evidence type="ECO:0000259" key="10">
    <source>
        <dbReference type="Pfam" id="PF00764"/>
    </source>
</evidence>
<evidence type="ECO:0000256" key="5">
    <source>
        <dbReference type="ARBA" id="ARBA00022598"/>
    </source>
</evidence>
<dbReference type="Gene3D" id="3.90.1260.10">
    <property type="entry name" value="Argininosuccinate synthetase, chain A, domain 2"/>
    <property type="match status" value="1"/>
</dbReference>
<dbReference type="GO" id="GO:0000050">
    <property type="term" value="P:urea cycle"/>
    <property type="evidence" value="ECO:0007669"/>
    <property type="project" value="TreeGrafter"/>
</dbReference>
<dbReference type="InterPro" id="IPR048268">
    <property type="entry name" value="Arginosuc_syn_C"/>
</dbReference>
<dbReference type="InterPro" id="IPR014729">
    <property type="entry name" value="Rossmann-like_a/b/a_fold"/>
</dbReference>
<comment type="similarity">
    <text evidence="9">Belongs to the argininosuccinate synthase family. Type 1 subfamily.</text>
</comment>
<dbReference type="InterPro" id="IPR024074">
    <property type="entry name" value="AS_cat/multimer_dom_body"/>
</dbReference>
<comment type="subcellular location">
    <subcellularLocation>
        <location evidence="9">Cytoplasm</location>
    </subcellularLocation>
</comment>
<comment type="pathway">
    <text evidence="1 9">Amino-acid biosynthesis; L-arginine biosynthesis; L-arginine from L-ornithine and carbamoyl phosphate: step 2/3.</text>
</comment>
<dbReference type="Pfam" id="PF20979">
    <property type="entry name" value="Arginosuc_syn_C"/>
    <property type="match status" value="1"/>
</dbReference>
<dbReference type="Proteomes" id="UP000031521">
    <property type="component" value="Chromosome"/>
</dbReference>
<evidence type="ECO:0000313" key="13">
    <source>
        <dbReference type="Proteomes" id="UP000031521"/>
    </source>
</evidence>